<dbReference type="EMBL" id="AB970510">
    <property type="protein sequence ID" value="BAQ00549.1"/>
    <property type="molecule type" value="Genomic_DNA"/>
</dbReference>
<dbReference type="AlphaFoldDB" id="A0A0A8J2I2"/>
<protein>
    <recommendedName>
        <fullName evidence="2">Alpha/beta hydrolase</fullName>
    </recommendedName>
</protein>
<evidence type="ECO:0008006" key="2">
    <source>
        <dbReference type="Google" id="ProtNLM"/>
    </source>
</evidence>
<name>A0A0A8J2I2_9NOCA</name>
<dbReference type="SUPFAM" id="SSF53474">
    <property type="entry name" value="alpha/beta-Hydrolases"/>
    <property type="match status" value="1"/>
</dbReference>
<evidence type="ECO:0000313" key="1">
    <source>
        <dbReference type="EMBL" id="BAQ00549.1"/>
    </source>
</evidence>
<reference evidence="1" key="1">
    <citation type="submission" date="2014-06" db="EMBL/GenBank/DDBJ databases">
        <title>Degradation of benzotrifluoride via the dioxygenase pathway in Rhodococcus sp. 065240.</title>
        <authorList>
            <person name="Yano K."/>
            <person name="Wachi M."/>
            <person name="Kitazume T."/>
            <person name="Iwai N."/>
        </authorList>
    </citation>
    <scope>NUCLEOTIDE SEQUENCE</scope>
    <source>
        <strain evidence="1">065240</strain>
    </source>
</reference>
<dbReference type="InterPro" id="IPR029058">
    <property type="entry name" value="AB_hydrolase_fold"/>
</dbReference>
<accession>A0A0A8J2I2</accession>
<sequence length="63" mass="6572">MTVTTIGSSSHTIDVDGITTHYHKAGPGDPVLLLHGPWTGGVSLGELAAHDPATRRQPSRFGP</sequence>
<proteinExistence type="predicted"/>
<organism evidence="1">
    <name type="scientific">Rhodococcus sp. 065240</name>
    <dbReference type="NCBI Taxonomy" id="1509445"/>
    <lineage>
        <taxon>Bacteria</taxon>
        <taxon>Bacillati</taxon>
        <taxon>Actinomycetota</taxon>
        <taxon>Actinomycetes</taxon>
        <taxon>Mycobacteriales</taxon>
        <taxon>Nocardiaceae</taxon>
        <taxon>Rhodococcus</taxon>
    </lineage>
</organism>
<dbReference type="Gene3D" id="3.40.50.1820">
    <property type="entry name" value="alpha/beta hydrolase"/>
    <property type="match status" value="1"/>
</dbReference>